<comment type="caution">
    <text evidence="9">The sequence shown here is derived from an EMBL/GenBank/DDBJ whole genome shotgun (WGS) entry which is preliminary data.</text>
</comment>
<keyword evidence="5 7" id="KW-1133">Transmembrane helix</keyword>
<proteinExistence type="inferred from homology"/>
<feature type="transmembrane region" description="Helical" evidence="7">
    <location>
        <begin position="63"/>
        <end position="83"/>
    </location>
</feature>
<keyword evidence="4 7" id="KW-0812">Transmembrane</keyword>
<comment type="similarity">
    <text evidence="2">Belongs to the EamA transporter family.</text>
</comment>
<feature type="transmembrane region" description="Helical" evidence="7">
    <location>
        <begin position="30"/>
        <end position="51"/>
    </location>
</feature>
<evidence type="ECO:0000256" key="7">
    <source>
        <dbReference type="SAM" id="Phobius"/>
    </source>
</evidence>
<dbReference type="RefSeq" id="WP_377928623.1">
    <property type="nucleotide sequence ID" value="NZ_JBHUEM010000020.1"/>
</dbReference>
<feature type="transmembrane region" description="Helical" evidence="7">
    <location>
        <begin position="144"/>
        <end position="167"/>
    </location>
</feature>
<keyword evidence="10" id="KW-1185">Reference proteome</keyword>
<dbReference type="SUPFAM" id="SSF103481">
    <property type="entry name" value="Multidrug resistance efflux transporter EmrE"/>
    <property type="match status" value="2"/>
</dbReference>
<comment type="subcellular location">
    <subcellularLocation>
        <location evidence="1">Cell membrane</location>
        <topology evidence="1">Multi-pass membrane protein</topology>
    </subcellularLocation>
</comment>
<feature type="transmembrane region" description="Helical" evidence="7">
    <location>
        <begin position="179"/>
        <end position="200"/>
    </location>
</feature>
<accession>A0ABW4LTI5</accession>
<feature type="transmembrane region" description="Helical" evidence="7">
    <location>
        <begin position="119"/>
        <end position="138"/>
    </location>
</feature>
<evidence type="ECO:0000259" key="8">
    <source>
        <dbReference type="Pfam" id="PF00892"/>
    </source>
</evidence>
<evidence type="ECO:0000256" key="6">
    <source>
        <dbReference type="ARBA" id="ARBA00023136"/>
    </source>
</evidence>
<evidence type="ECO:0000313" key="10">
    <source>
        <dbReference type="Proteomes" id="UP001597214"/>
    </source>
</evidence>
<feature type="transmembrane region" description="Helical" evidence="7">
    <location>
        <begin position="272"/>
        <end position="293"/>
    </location>
</feature>
<evidence type="ECO:0000256" key="1">
    <source>
        <dbReference type="ARBA" id="ARBA00004651"/>
    </source>
</evidence>
<organism evidence="9 10">
    <name type="scientific">Bacillus salitolerans</name>
    <dbReference type="NCBI Taxonomy" id="1437434"/>
    <lineage>
        <taxon>Bacteria</taxon>
        <taxon>Bacillati</taxon>
        <taxon>Bacillota</taxon>
        <taxon>Bacilli</taxon>
        <taxon>Bacillales</taxon>
        <taxon>Bacillaceae</taxon>
        <taxon>Bacillus</taxon>
    </lineage>
</organism>
<name>A0ABW4LTI5_9BACI</name>
<dbReference type="InterPro" id="IPR050638">
    <property type="entry name" value="AA-Vitamin_Transporters"/>
</dbReference>
<dbReference type="InterPro" id="IPR000620">
    <property type="entry name" value="EamA_dom"/>
</dbReference>
<dbReference type="EMBL" id="JBHUEM010000020">
    <property type="protein sequence ID" value="MFD1737413.1"/>
    <property type="molecule type" value="Genomic_DNA"/>
</dbReference>
<feature type="domain" description="EamA" evidence="8">
    <location>
        <begin position="148"/>
        <end position="289"/>
    </location>
</feature>
<sequence>MILVNYLIMCLIFGTTFLGIKIGIDAGAPPFLSAGVRFFIAGLLLFTWMVMKKKIHVSLLWQRDMLITGICLTFGTFSTLYWAEQYVSSGTAAILSATAPIIIIMIQAFVIREQISKKAVAGCIIAFIGLIILVVPQVSLESNLFWFIGCISILIGQFFYASGALYSKKVIRKFDNISTIALNAAQMIYGGFLLLVLSLFTESSYLDMSSLLNLKIVGSLMYLIVLGSMVGHTLFYWLVSKTNPVFPSTWLYISPIIAMILGIIIYREALSWPMVFGSFTILLGILIANWDALQMNLNSYKHRRNLLGHKL</sequence>
<evidence type="ECO:0000256" key="2">
    <source>
        <dbReference type="ARBA" id="ARBA00007362"/>
    </source>
</evidence>
<keyword evidence="6 7" id="KW-0472">Membrane</keyword>
<dbReference type="PANTHER" id="PTHR32322">
    <property type="entry name" value="INNER MEMBRANE TRANSPORTER"/>
    <property type="match status" value="1"/>
</dbReference>
<evidence type="ECO:0000256" key="4">
    <source>
        <dbReference type="ARBA" id="ARBA00022692"/>
    </source>
</evidence>
<feature type="transmembrane region" description="Helical" evidence="7">
    <location>
        <begin position="7"/>
        <end position="24"/>
    </location>
</feature>
<dbReference type="Pfam" id="PF00892">
    <property type="entry name" value="EamA"/>
    <property type="match status" value="2"/>
</dbReference>
<evidence type="ECO:0000313" key="9">
    <source>
        <dbReference type="EMBL" id="MFD1737413.1"/>
    </source>
</evidence>
<dbReference type="PANTHER" id="PTHR32322:SF18">
    <property type="entry name" value="S-ADENOSYLMETHIONINE_S-ADENOSYLHOMOCYSTEINE TRANSPORTER"/>
    <property type="match status" value="1"/>
</dbReference>
<gene>
    <name evidence="9" type="ORF">ACFSCX_12695</name>
</gene>
<keyword evidence="3" id="KW-1003">Cell membrane</keyword>
<feature type="transmembrane region" description="Helical" evidence="7">
    <location>
        <begin position="250"/>
        <end position="266"/>
    </location>
</feature>
<feature type="transmembrane region" description="Helical" evidence="7">
    <location>
        <begin position="89"/>
        <end position="110"/>
    </location>
</feature>
<feature type="domain" description="EamA" evidence="8">
    <location>
        <begin position="7"/>
        <end position="134"/>
    </location>
</feature>
<dbReference type="Proteomes" id="UP001597214">
    <property type="component" value="Unassembled WGS sequence"/>
</dbReference>
<evidence type="ECO:0000256" key="5">
    <source>
        <dbReference type="ARBA" id="ARBA00022989"/>
    </source>
</evidence>
<evidence type="ECO:0000256" key="3">
    <source>
        <dbReference type="ARBA" id="ARBA00022475"/>
    </source>
</evidence>
<protein>
    <submittedName>
        <fullName evidence="9">DMT family transporter</fullName>
    </submittedName>
</protein>
<dbReference type="InterPro" id="IPR037185">
    <property type="entry name" value="EmrE-like"/>
</dbReference>
<reference evidence="10" key="1">
    <citation type="journal article" date="2019" name="Int. J. Syst. Evol. Microbiol.">
        <title>The Global Catalogue of Microorganisms (GCM) 10K type strain sequencing project: providing services to taxonomists for standard genome sequencing and annotation.</title>
        <authorList>
            <consortium name="The Broad Institute Genomics Platform"/>
            <consortium name="The Broad Institute Genome Sequencing Center for Infectious Disease"/>
            <person name="Wu L."/>
            <person name="Ma J."/>
        </authorList>
    </citation>
    <scope>NUCLEOTIDE SEQUENCE [LARGE SCALE GENOMIC DNA]</scope>
    <source>
        <strain evidence="10">CCUG 49339</strain>
    </source>
</reference>
<feature type="transmembrane region" description="Helical" evidence="7">
    <location>
        <begin position="220"/>
        <end position="238"/>
    </location>
</feature>